<sequence>MNFLQALAQANNRRDQRQRRPRNQQPQQSGIIAYNPDNQQSNLRRQRSNSVQDFSSMFQLPKPRPRKPRNDFSQLLQALTLSQGPKPTKKSQPVVYTFGSGMGPNDCRRKPGCIGSSRSKLDLIVNQAARLLREGGGAIEEVGGNITISAEIPNPFHPKELTPKDSSS</sequence>
<protein>
    <submittedName>
        <fullName evidence="2">Uncharacterized protein</fullName>
    </submittedName>
</protein>
<accession>A0A8G0YJG7</accession>
<organism evidence="2">
    <name type="scientific">Pelodiscus sinensis respiratory and hemorrhagic syndrome virus</name>
    <dbReference type="NCBI Taxonomy" id="2867482"/>
    <lineage>
        <taxon>Viruses</taxon>
        <taxon>Riboviria</taxon>
        <taxon>Orthornavirae</taxon>
        <taxon>Pisuviricota</taxon>
        <taxon>Pisoniviricetes</taxon>
        <taxon>Nidovirales</taxon>
        <taxon>Arnidovirineae</taxon>
        <taxon>Arteriviridae</taxon>
    </lineage>
</organism>
<proteinExistence type="predicted"/>
<reference evidence="2" key="1">
    <citation type="submission" date="2020-06" db="EMBL/GenBank/DDBJ databases">
        <authorList>
            <person name="Li D."/>
            <person name="Lin W."/>
            <person name="Tong Y."/>
        </authorList>
    </citation>
    <scope>NUCLEOTIDE SEQUENCE</scope>
    <source>
        <strain evidence="2">ZJ</strain>
    </source>
</reference>
<evidence type="ECO:0000313" key="2">
    <source>
        <dbReference type="EMBL" id="QYY49018.1"/>
    </source>
</evidence>
<feature type="compositionally biased region" description="Low complexity" evidence="1">
    <location>
        <begin position="1"/>
        <end position="11"/>
    </location>
</feature>
<name>A0A8G0YJG7_9NIDO</name>
<evidence type="ECO:0000256" key="1">
    <source>
        <dbReference type="SAM" id="MobiDB-lite"/>
    </source>
</evidence>
<feature type="region of interest" description="Disordered" evidence="1">
    <location>
        <begin position="1"/>
        <end position="40"/>
    </location>
</feature>
<dbReference type="EMBL" id="MT663406">
    <property type="protein sequence ID" value="QYY49018.1"/>
    <property type="molecule type" value="Genomic_RNA"/>
</dbReference>